<evidence type="ECO:0000256" key="2">
    <source>
        <dbReference type="ARBA" id="ARBA00009810"/>
    </source>
</evidence>
<evidence type="ECO:0000256" key="8">
    <source>
        <dbReference type="ARBA" id="ARBA00023004"/>
    </source>
</evidence>
<gene>
    <name evidence="17" type="primary">bfrF_2</name>
    <name evidence="17" type="ORF">DmAi_28160</name>
</gene>
<dbReference type="InterPro" id="IPR011662">
    <property type="entry name" value="Secretin/TonB_short_N"/>
</dbReference>
<evidence type="ECO:0000256" key="4">
    <source>
        <dbReference type="ARBA" id="ARBA00022452"/>
    </source>
</evidence>
<keyword evidence="13 14" id="KW-0998">Cell outer membrane</keyword>
<dbReference type="InterPro" id="IPR036942">
    <property type="entry name" value="Beta-barrel_TonB_sf"/>
</dbReference>
<dbReference type="InterPro" id="IPR012910">
    <property type="entry name" value="Plug_dom"/>
</dbReference>
<evidence type="ECO:0000256" key="7">
    <source>
        <dbReference type="ARBA" id="ARBA00022729"/>
    </source>
</evidence>
<organism evidence="17 18">
    <name type="scientific">Acetobacter persici</name>
    <dbReference type="NCBI Taxonomy" id="1076596"/>
    <lineage>
        <taxon>Bacteria</taxon>
        <taxon>Pseudomonadati</taxon>
        <taxon>Pseudomonadota</taxon>
        <taxon>Alphaproteobacteria</taxon>
        <taxon>Acetobacterales</taxon>
        <taxon>Acetobacteraceae</taxon>
        <taxon>Acetobacter</taxon>
    </lineage>
</organism>
<dbReference type="GO" id="GO:0015891">
    <property type="term" value="P:siderophore transport"/>
    <property type="evidence" value="ECO:0007669"/>
    <property type="project" value="InterPro"/>
</dbReference>
<evidence type="ECO:0000256" key="10">
    <source>
        <dbReference type="ARBA" id="ARBA00023077"/>
    </source>
</evidence>
<keyword evidence="6 14" id="KW-0812">Transmembrane</keyword>
<proteinExistence type="inferred from homology"/>
<dbReference type="GO" id="GO:0015344">
    <property type="term" value="F:siderophore uptake transmembrane transporter activity"/>
    <property type="evidence" value="ECO:0007669"/>
    <property type="project" value="TreeGrafter"/>
</dbReference>
<dbReference type="SUPFAM" id="SSF56935">
    <property type="entry name" value="Porins"/>
    <property type="match status" value="1"/>
</dbReference>
<dbReference type="Proteomes" id="UP000548726">
    <property type="component" value="Unassembled WGS sequence"/>
</dbReference>
<keyword evidence="4 14" id="KW-1134">Transmembrane beta strand</keyword>
<dbReference type="InterPro" id="IPR010105">
    <property type="entry name" value="TonB_sidphr_rcpt"/>
</dbReference>
<dbReference type="FunFam" id="2.170.130.10:FF:000001">
    <property type="entry name" value="Catecholate siderophore TonB-dependent receptor"/>
    <property type="match status" value="1"/>
</dbReference>
<evidence type="ECO:0000313" key="17">
    <source>
        <dbReference type="EMBL" id="GFE94757.1"/>
    </source>
</evidence>
<evidence type="ECO:0000256" key="14">
    <source>
        <dbReference type="PROSITE-ProRule" id="PRU01360"/>
    </source>
</evidence>
<evidence type="ECO:0000256" key="15">
    <source>
        <dbReference type="RuleBase" id="RU003357"/>
    </source>
</evidence>
<keyword evidence="3 14" id="KW-0813">Transport</keyword>
<dbReference type="Gene3D" id="3.55.50.30">
    <property type="match status" value="1"/>
</dbReference>
<evidence type="ECO:0000256" key="6">
    <source>
        <dbReference type="ARBA" id="ARBA00022692"/>
    </source>
</evidence>
<dbReference type="GO" id="GO:0038023">
    <property type="term" value="F:signaling receptor activity"/>
    <property type="evidence" value="ECO:0007669"/>
    <property type="project" value="InterPro"/>
</dbReference>
<evidence type="ECO:0000256" key="11">
    <source>
        <dbReference type="ARBA" id="ARBA00023136"/>
    </source>
</evidence>
<dbReference type="EMBL" id="BLJP01000019">
    <property type="protein sequence ID" value="GFE94757.1"/>
    <property type="molecule type" value="Genomic_DNA"/>
</dbReference>
<dbReference type="GO" id="GO:0009279">
    <property type="term" value="C:cell outer membrane"/>
    <property type="evidence" value="ECO:0007669"/>
    <property type="project" value="UniProtKB-SubCell"/>
</dbReference>
<evidence type="ECO:0000313" key="18">
    <source>
        <dbReference type="Proteomes" id="UP000548726"/>
    </source>
</evidence>
<evidence type="ECO:0000256" key="13">
    <source>
        <dbReference type="ARBA" id="ARBA00023237"/>
    </source>
</evidence>
<reference evidence="17 18" key="1">
    <citation type="journal article" date="2020" name="Cell Rep.">
        <title>Local necrotic cells trigger systemic immune activation via gut microbiome dysbiosis in Drosophila.</title>
        <authorList>
            <person name="Kosakamoto H."/>
            <person name="Yamauchi T."/>
            <person name="Akuzawa-Tokita Y."/>
            <person name="Nishimura K."/>
            <person name="Soga T."/>
            <person name="Murakami T."/>
            <person name="Mori H."/>
            <person name="Yamamoto K."/>
            <person name="Miyazaki R."/>
            <person name="Koto A."/>
            <person name="Miura M."/>
            <person name="Obata F."/>
        </authorList>
    </citation>
    <scope>NUCLEOTIDE SEQUENCE [LARGE SCALE GENOMIC DNA]</scope>
    <source>
        <strain evidence="17 18">Ai</strain>
    </source>
</reference>
<dbReference type="InterPro" id="IPR037066">
    <property type="entry name" value="Plug_dom_sf"/>
</dbReference>
<keyword evidence="8" id="KW-0408">Iron</keyword>
<evidence type="ECO:0000256" key="1">
    <source>
        <dbReference type="ARBA" id="ARBA00004571"/>
    </source>
</evidence>
<comment type="subcellular location">
    <subcellularLocation>
        <location evidence="1 14">Cell outer membrane</location>
        <topology evidence="1 14">Multi-pass membrane protein</topology>
    </subcellularLocation>
</comment>
<keyword evidence="12 17" id="KW-0675">Receptor</keyword>
<evidence type="ECO:0000256" key="5">
    <source>
        <dbReference type="ARBA" id="ARBA00022496"/>
    </source>
</evidence>
<keyword evidence="9" id="KW-0406">Ion transport</keyword>
<dbReference type="Pfam" id="PF07715">
    <property type="entry name" value="Plug"/>
    <property type="match status" value="1"/>
</dbReference>
<evidence type="ECO:0000256" key="9">
    <source>
        <dbReference type="ARBA" id="ARBA00023065"/>
    </source>
</evidence>
<feature type="domain" description="Secretin/TonB short N-terminal" evidence="16">
    <location>
        <begin position="70"/>
        <end position="121"/>
    </location>
</feature>
<dbReference type="Gene3D" id="2.40.170.20">
    <property type="entry name" value="TonB-dependent receptor, beta-barrel domain"/>
    <property type="match status" value="1"/>
</dbReference>
<dbReference type="NCBIfam" id="TIGR01783">
    <property type="entry name" value="TonB-siderophor"/>
    <property type="match status" value="1"/>
</dbReference>
<name>A0A6V8ICE8_9PROT</name>
<comment type="caution">
    <text evidence="17">The sequence shown here is derived from an EMBL/GenBank/DDBJ whole genome shotgun (WGS) entry which is preliminary data.</text>
</comment>
<dbReference type="PANTHER" id="PTHR32552">
    <property type="entry name" value="FERRICHROME IRON RECEPTOR-RELATED"/>
    <property type="match status" value="1"/>
</dbReference>
<evidence type="ECO:0000256" key="12">
    <source>
        <dbReference type="ARBA" id="ARBA00023170"/>
    </source>
</evidence>
<keyword evidence="7" id="KW-0732">Signal</keyword>
<sequence>MVFVGVDNRTWKKIRLAKRLALGVSTAGLSWLIINPAYSAQASASTEMEFAIPAGSLADALTRLGRQAGIQISVNGDLARSIKSGGVSGEMTPDAALTHLLAGTGLVAHHTSSKNILIQKTSSAIMLGPVRVGGNISHQQDPSGPGVGYVATRTMTGSKTDTPIIEIPNSIHVITKQQMIDQQPQNVMEALRYMPGVSVEAFGAFGNGPASGQNPGAIQQRGFDTSQFVDGLRSYSNSAGETAFLERIEVMNGPSSVLYGQSTPGGMINMSLKKPTETPLHNATIGFGNWGRYEATVDVSDKINKSGSVKYRIAAIGVTQGTQTNHVNYHRVGVLPSISWNIDEKTNVAFVGSYMYTPGDGTNWTQLPPEILLNTNHNGRIPRSRFLGDPRWNVSGQKDAFIEYQFQHKFNKWIDFSQNLRWERSEDFEKRLTRGVIVLPDLYGRGAYEGGGRASTIGLDTRVGGKFSIGKVHNNWIVGTDFREYDDKNGTTSDDTPGYNGYPGTDGYSFVNVYDPHSNYVPCINIHSRTCQNYVYGSNASYFQEGIYFQDQIKYKRLSLILGGRQDWIDYHGYTESGSNENAAGDYVLTRRHNLPRPQSAFTWRAGLVYKFDFGLAPYFSYSTSFVPQSFGQRDWEGKLFPPLTGRQLEAGMKYESPDHNIFISAAAFRIDENHFLVNDPDHDSFSSDAGKARSQGFEISANANITHDLRFNASYTYDEATYLDSNLSDTQAYADGSTGSVVAEKGKYVESIPRNMVSAFVDYTPPARFLKGFGINGGVRYKGFTYSDAVNSYKVPAYVLFDIGAHYDFGQAFASLKGLRAQLSISNLTNKYYIASCGGTYSCYIGQGRRVYGNLSYSW</sequence>
<accession>A0A6V8ICE8</accession>
<dbReference type="Pfam" id="PF00593">
    <property type="entry name" value="TonB_dep_Rec_b-barrel"/>
    <property type="match status" value="1"/>
</dbReference>
<dbReference type="InterPro" id="IPR039426">
    <property type="entry name" value="TonB-dep_rcpt-like"/>
</dbReference>
<dbReference type="PROSITE" id="PS52016">
    <property type="entry name" value="TONB_DEPENDENT_REC_3"/>
    <property type="match status" value="1"/>
</dbReference>
<keyword evidence="5" id="KW-0410">Iron transport</keyword>
<dbReference type="AlphaFoldDB" id="A0A6V8ICE8"/>
<keyword evidence="11 14" id="KW-0472">Membrane</keyword>
<keyword evidence="18" id="KW-1185">Reference proteome</keyword>
<protein>
    <submittedName>
        <fullName evidence="17">Ferric siderophore receptor</fullName>
    </submittedName>
</protein>
<dbReference type="InterPro" id="IPR000531">
    <property type="entry name" value="Beta-barrel_TonB"/>
</dbReference>
<keyword evidence="10 15" id="KW-0798">TonB box</keyword>
<dbReference type="CDD" id="cd01347">
    <property type="entry name" value="ligand_gated_channel"/>
    <property type="match status" value="1"/>
</dbReference>
<evidence type="ECO:0000256" key="3">
    <source>
        <dbReference type="ARBA" id="ARBA00022448"/>
    </source>
</evidence>
<dbReference type="SMART" id="SM00965">
    <property type="entry name" value="STN"/>
    <property type="match status" value="1"/>
</dbReference>
<dbReference type="Gene3D" id="2.170.130.10">
    <property type="entry name" value="TonB-dependent receptor, plug domain"/>
    <property type="match status" value="1"/>
</dbReference>
<evidence type="ECO:0000259" key="16">
    <source>
        <dbReference type="SMART" id="SM00965"/>
    </source>
</evidence>
<dbReference type="PANTHER" id="PTHR32552:SF68">
    <property type="entry name" value="FERRICHROME OUTER MEMBRANE TRANSPORTER_PHAGE RECEPTOR"/>
    <property type="match status" value="1"/>
</dbReference>
<comment type="similarity">
    <text evidence="2 14 15">Belongs to the TonB-dependent receptor family.</text>
</comment>